<evidence type="ECO:0000313" key="2">
    <source>
        <dbReference type="Proteomes" id="UP000006514"/>
    </source>
</evidence>
<protein>
    <submittedName>
        <fullName evidence="1">Uncharacterized protein</fullName>
    </submittedName>
</protein>
<proteinExistence type="predicted"/>
<dbReference type="KEGG" id="adl:AURDEDRAFT_131303"/>
<organism evidence="1 2">
    <name type="scientific">Auricularia subglabra (strain TFB-10046 / SS5)</name>
    <name type="common">White-rot fungus</name>
    <name type="synonym">Auricularia delicata (strain TFB10046)</name>
    <dbReference type="NCBI Taxonomy" id="717982"/>
    <lineage>
        <taxon>Eukaryota</taxon>
        <taxon>Fungi</taxon>
        <taxon>Dikarya</taxon>
        <taxon>Basidiomycota</taxon>
        <taxon>Agaricomycotina</taxon>
        <taxon>Agaricomycetes</taxon>
        <taxon>Auriculariales</taxon>
        <taxon>Auriculariaceae</taxon>
        <taxon>Auricularia</taxon>
    </lineage>
</organism>
<reference evidence="2" key="1">
    <citation type="journal article" date="2012" name="Science">
        <title>The Paleozoic origin of enzymatic lignin decomposition reconstructed from 31 fungal genomes.</title>
        <authorList>
            <person name="Floudas D."/>
            <person name="Binder M."/>
            <person name="Riley R."/>
            <person name="Barry K."/>
            <person name="Blanchette R.A."/>
            <person name="Henrissat B."/>
            <person name="Martinez A.T."/>
            <person name="Otillar R."/>
            <person name="Spatafora J.W."/>
            <person name="Yadav J.S."/>
            <person name="Aerts A."/>
            <person name="Benoit I."/>
            <person name="Boyd A."/>
            <person name="Carlson A."/>
            <person name="Copeland A."/>
            <person name="Coutinho P.M."/>
            <person name="de Vries R.P."/>
            <person name="Ferreira P."/>
            <person name="Findley K."/>
            <person name="Foster B."/>
            <person name="Gaskell J."/>
            <person name="Glotzer D."/>
            <person name="Gorecki P."/>
            <person name="Heitman J."/>
            <person name="Hesse C."/>
            <person name="Hori C."/>
            <person name="Igarashi K."/>
            <person name="Jurgens J.A."/>
            <person name="Kallen N."/>
            <person name="Kersten P."/>
            <person name="Kohler A."/>
            <person name="Kuees U."/>
            <person name="Kumar T.K.A."/>
            <person name="Kuo A."/>
            <person name="LaButti K."/>
            <person name="Larrondo L.F."/>
            <person name="Lindquist E."/>
            <person name="Ling A."/>
            <person name="Lombard V."/>
            <person name="Lucas S."/>
            <person name="Lundell T."/>
            <person name="Martin R."/>
            <person name="McLaughlin D.J."/>
            <person name="Morgenstern I."/>
            <person name="Morin E."/>
            <person name="Murat C."/>
            <person name="Nagy L.G."/>
            <person name="Nolan M."/>
            <person name="Ohm R.A."/>
            <person name="Patyshakuliyeva A."/>
            <person name="Rokas A."/>
            <person name="Ruiz-Duenas F.J."/>
            <person name="Sabat G."/>
            <person name="Salamov A."/>
            <person name="Samejima M."/>
            <person name="Schmutz J."/>
            <person name="Slot J.C."/>
            <person name="St John F."/>
            <person name="Stenlid J."/>
            <person name="Sun H."/>
            <person name="Sun S."/>
            <person name="Syed K."/>
            <person name="Tsang A."/>
            <person name="Wiebenga A."/>
            <person name="Young D."/>
            <person name="Pisabarro A."/>
            <person name="Eastwood D.C."/>
            <person name="Martin F."/>
            <person name="Cullen D."/>
            <person name="Grigoriev I.V."/>
            <person name="Hibbett D.S."/>
        </authorList>
    </citation>
    <scope>NUCLEOTIDE SEQUENCE [LARGE SCALE GENOMIC DNA]</scope>
    <source>
        <strain evidence="2">TFB10046</strain>
    </source>
</reference>
<name>J0LCE4_AURST</name>
<accession>J0LCE4</accession>
<dbReference type="InterPro" id="IPR023213">
    <property type="entry name" value="CAT-like_dom_sf"/>
</dbReference>
<keyword evidence="2" id="KW-1185">Reference proteome</keyword>
<dbReference type="Proteomes" id="UP000006514">
    <property type="component" value="Unassembled WGS sequence"/>
</dbReference>
<dbReference type="AlphaFoldDB" id="J0LCE4"/>
<gene>
    <name evidence="1" type="ORF">AURDEDRAFT_131303</name>
</gene>
<dbReference type="Gene3D" id="3.30.559.10">
    <property type="entry name" value="Chloramphenicol acetyltransferase-like domain"/>
    <property type="match status" value="1"/>
</dbReference>
<dbReference type="OrthoDB" id="444127at2759"/>
<sequence>MVAGSNDAGVMPDNVELEWGEVSPGPMPTTGQSWHARTGMAGNEKSHRDTFKGGPHDAPLSIINAIVARFTPTSATWLFDRPSVSDVIHTDTLARSLRATLLDAYPQLAGLLHWAPWRSPSRTQALVTFARDWAAVNLAMLAGAPAPILEPVFDPQQLDAAAAGDIDADAPDLDMVQKARALPLHRYDFWAGDASAAPAELATNAALEQPRHALPARALVAASICEAMTQFTPDAVAALLHERAFASCPHRF</sequence>
<dbReference type="EMBL" id="JH687988">
    <property type="protein sequence ID" value="EJD34174.1"/>
    <property type="molecule type" value="Genomic_DNA"/>
</dbReference>
<evidence type="ECO:0000313" key="1">
    <source>
        <dbReference type="EMBL" id="EJD34174.1"/>
    </source>
</evidence>
<dbReference type="InParanoid" id="J0LCE4"/>